<organism evidence="1 2">
    <name type="scientific">Daphnia magna</name>
    <dbReference type="NCBI Taxonomy" id="35525"/>
    <lineage>
        <taxon>Eukaryota</taxon>
        <taxon>Metazoa</taxon>
        <taxon>Ecdysozoa</taxon>
        <taxon>Arthropoda</taxon>
        <taxon>Crustacea</taxon>
        <taxon>Branchiopoda</taxon>
        <taxon>Diplostraca</taxon>
        <taxon>Cladocera</taxon>
        <taxon>Anomopoda</taxon>
        <taxon>Daphniidae</taxon>
        <taxon>Daphnia</taxon>
    </lineage>
</organism>
<dbReference type="EMBL" id="JAOYFB010000036">
    <property type="protein sequence ID" value="KAK4020643.1"/>
    <property type="molecule type" value="Genomic_DNA"/>
</dbReference>
<accession>A0ABR0A670</accession>
<name>A0ABR0A670_9CRUS</name>
<protein>
    <submittedName>
        <fullName evidence="1">Uncharacterized protein</fullName>
    </submittedName>
</protein>
<dbReference type="Proteomes" id="UP001234178">
    <property type="component" value="Unassembled WGS sequence"/>
</dbReference>
<evidence type="ECO:0000313" key="1">
    <source>
        <dbReference type="EMBL" id="KAK4020643.1"/>
    </source>
</evidence>
<sequence length="76" mass="8795">MSTTNNRAAERSKPSTATIIKMTDWKIYHRDAITRFVSVLQIEFDVRHHGAYPRAKRKKKNVRCIREPCDGMAGSF</sequence>
<keyword evidence="2" id="KW-1185">Reference proteome</keyword>
<comment type="caution">
    <text evidence="1">The sequence shown here is derived from an EMBL/GenBank/DDBJ whole genome shotgun (WGS) entry which is preliminary data.</text>
</comment>
<gene>
    <name evidence="1" type="ORF">OUZ56_002606</name>
</gene>
<evidence type="ECO:0000313" key="2">
    <source>
        <dbReference type="Proteomes" id="UP001234178"/>
    </source>
</evidence>
<proteinExistence type="predicted"/>
<reference evidence="1 2" key="1">
    <citation type="journal article" date="2023" name="Nucleic Acids Res.">
        <title>The hologenome of Daphnia magna reveals possible DNA methylation and microbiome-mediated evolution of the host genome.</title>
        <authorList>
            <person name="Chaturvedi A."/>
            <person name="Li X."/>
            <person name="Dhandapani V."/>
            <person name="Marshall H."/>
            <person name="Kissane S."/>
            <person name="Cuenca-Cambronero M."/>
            <person name="Asole G."/>
            <person name="Calvet F."/>
            <person name="Ruiz-Romero M."/>
            <person name="Marangio P."/>
            <person name="Guigo R."/>
            <person name="Rago D."/>
            <person name="Mirbahai L."/>
            <person name="Eastwood N."/>
            <person name="Colbourne J.K."/>
            <person name="Zhou J."/>
            <person name="Mallon E."/>
            <person name="Orsini L."/>
        </authorList>
    </citation>
    <scope>NUCLEOTIDE SEQUENCE [LARGE SCALE GENOMIC DNA]</scope>
    <source>
        <strain evidence="1">LRV0_1</strain>
    </source>
</reference>